<organism evidence="1">
    <name type="scientific">Mesocestoides corti</name>
    <name type="common">Flatworm</name>
    <dbReference type="NCBI Taxonomy" id="53468"/>
    <lineage>
        <taxon>Eukaryota</taxon>
        <taxon>Metazoa</taxon>
        <taxon>Spiralia</taxon>
        <taxon>Lophotrochozoa</taxon>
        <taxon>Platyhelminthes</taxon>
        <taxon>Cestoda</taxon>
        <taxon>Eucestoda</taxon>
        <taxon>Cyclophyllidea</taxon>
        <taxon>Mesocestoididae</taxon>
        <taxon>Mesocestoides</taxon>
    </lineage>
</organism>
<protein>
    <submittedName>
        <fullName evidence="1">TPR_REGION domain-containing protein</fullName>
    </submittedName>
</protein>
<accession>A0A5K3FR10</accession>
<dbReference type="WBParaSite" id="MCU_009827-RA">
    <property type="protein sequence ID" value="MCU_009827-RA"/>
    <property type="gene ID" value="MCU_009827"/>
</dbReference>
<reference evidence="1" key="1">
    <citation type="submission" date="2019-11" db="UniProtKB">
        <authorList>
            <consortium name="WormBaseParasite"/>
        </authorList>
    </citation>
    <scope>IDENTIFICATION</scope>
</reference>
<sequence length="277" mass="30807">MREGQYLRLTISRQLEVCLENSNSPPQPVTFIVPPVVGKALSFTGRLPVSVVGVSLEEEIQISEVGRDTPAKLRSVLDWGRQENSTQERRQKICRISKLLGDLSVQLGDFDAGHWHYRNAIRFSSSTDPAIWQSATLVGIGASIYLRQIDVLGKHRFFEVCNSEQCSQRLRPSERLSPILSATGCLAGLDLATTEKHTVRVPKTPSRALFRAIQSLQGLRKASSVPRCVIETAYKSADYLVTAKKRTKAARLLGSLQTDVIPQGCCPPLWRKILLEQ</sequence>
<evidence type="ECO:0000313" key="1">
    <source>
        <dbReference type="WBParaSite" id="MCU_009827-RA"/>
    </source>
</evidence>
<proteinExistence type="predicted"/>
<name>A0A5K3FR10_MESCO</name>
<dbReference type="AlphaFoldDB" id="A0A5K3FR10"/>